<gene>
    <name evidence="2" type="ORF">KAK10_06065</name>
</gene>
<feature type="transmembrane region" description="Helical" evidence="1">
    <location>
        <begin position="6"/>
        <end position="26"/>
    </location>
</feature>
<name>A0ABT0VLT2_9LACO</name>
<dbReference type="Proteomes" id="UP001057481">
    <property type="component" value="Unassembled WGS sequence"/>
</dbReference>
<evidence type="ECO:0000313" key="3">
    <source>
        <dbReference type="Proteomes" id="UP001057481"/>
    </source>
</evidence>
<reference evidence="2" key="1">
    <citation type="submission" date="2021-04" db="EMBL/GenBank/DDBJ databases">
        <title>Taxonomic assessment of Weissella genus.</title>
        <authorList>
            <person name="Fanelli F."/>
            <person name="Chieffi D."/>
            <person name="Dell'Aquila A."/>
            <person name="Gyu-Sung C."/>
            <person name="Franz C.M.A.P."/>
            <person name="Fusco V."/>
        </authorList>
    </citation>
    <scope>NUCLEOTIDE SEQUENCE</scope>
    <source>
        <strain evidence="2">LMG 25373</strain>
    </source>
</reference>
<keyword evidence="1" id="KW-0812">Transmembrane</keyword>
<proteinExistence type="predicted"/>
<protein>
    <submittedName>
        <fullName evidence="2">Uncharacterized protein</fullName>
    </submittedName>
</protein>
<dbReference type="RefSeq" id="WP_205143572.1">
    <property type="nucleotide sequence ID" value="NZ_JAFBDN010000007.1"/>
</dbReference>
<evidence type="ECO:0000313" key="2">
    <source>
        <dbReference type="EMBL" id="MCM2437470.1"/>
    </source>
</evidence>
<dbReference type="EMBL" id="JAGMVS010000064">
    <property type="protein sequence ID" value="MCM2437470.1"/>
    <property type="molecule type" value="Genomic_DNA"/>
</dbReference>
<keyword evidence="1" id="KW-1133">Transmembrane helix</keyword>
<keyword evidence="3" id="KW-1185">Reference proteome</keyword>
<comment type="caution">
    <text evidence="2">The sequence shown here is derived from an EMBL/GenBank/DDBJ whole genome shotgun (WGS) entry which is preliminary data.</text>
</comment>
<keyword evidence="1" id="KW-0472">Membrane</keyword>
<accession>A0ABT0VLT2</accession>
<sequence>MFSMLNIILIAVILLGILGDLLYRLFTFSTNQHRLVPITIKKETPKQSQKPPY</sequence>
<organism evidence="2 3">
    <name type="scientific">Periweissella beninensis</name>
    <dbReference type="NCBI Taxonomy" id="504936"/>
    <lineage>
        <taxon>Bacteria</taxon>
        <taxon>Bacillati</taxon>
        <taxon>Bacillota</taxon>
        <taxon>Bacilli</taxon>
        <taxon>Lactobacillales</taxon>
        <taxon>Lactobacillaceae</taxon>
        <taxon>Periweissella</taxon>
    </lineage>
</organism>
<evidence type="ECO:0000256" key="1">
    <source>
        <dbReference type="SAM" id="Phobius"/>
    </source>
</evidence>